<dbReference type="PANTHER" id="PTHR43155:SF2">
    <property type="entry name" value="CYCLIC DI-GMP PHOSPHODIESTERASE PA4108"/>
    <property type="match status" value="1"/>
</dbReference>
<dbReference type="InterPro" id="IPR003607">
    <property type="entry name" value="HD/PDEase_dom"/>
</dbReference>
<dbReference type="Pfam" id="PF13426">
    <property type="entry name" value="PAS_9"/>
    <property type="match status" value="1"/>
</dbReference>
<dbReference type="RefSeq" id="WP_204700549.1">
    <property type="nucleotide sequence ID" value="NZ_JAFBDQ010000003.1"/>
</dbReference>
<dbReference type="NCBIfam" id="TIGR00254">
    <property type="entry name" value="GGDEF"/>
    <property type="match status" value="1"/>
</dbReference>
<evidence type="ECO:0000259" key="3">
    <source>
        <dbReference type="PROSITE" id="PS50113"/>
    </source>
</evidence>
<reference evidence="6" key="1">
    <citation type="submission" date="2021-01" db="EMBL/GenBank/DDBJ databases">
        <title>Genomic Encyclopedia of Type Strains, Phase IV (KMG-IV): sequencing the most valuable type-strain genomes for metagenomic binning, comparative biology and taxonomic classification.</title>
        <authorList>
            <person name="Goeker M."/>
        </authorList>
    </citation>
    <scope>NUCLEOTIDE SEQUENCE</scope>
    <source>
        <strain evidence="6">DSM 23230</strain>
    </source>
</reference>
<feature type="transmembrane region" description="Helical" evidence="1">
    <location>
        <begin position="142"/>
        <end position="167"/>
    </location>
</feature>
<feature type="domain" description="PAS" evidence="2">
    <location>
        <begin position="235"/>
        <end position="296"/>
    </location>
</feature>
<feature type="domain" description="PAC" evidence="3">
    <location>
        <begin position="310"/>
        <end position="362"/>
    </location>
</feature>
<feature type="transmembrane region" description="Helical" evidence="1">
    <location>
        <begin position="204"/>
        <end position="225"/>
    </location>
</feature>
<dbReference type="EMBL" id="JAFBDQ010000003">
    <property type="protein sequence ID" value="MBM7555824.1"/>
    <property type="molecule type" value="Genomic_DNA"/>
</dbReference>
<dbReference type="PROSITE" id="PS50887">
    <property type="entry name" value="GGDEF"/>
    <property type="match status" value="1"/>
</dbReference>
<dbReference type="SMART" id="SM00086">
    <property type="entry name" value="PAC"/>
    <property type="match status" value="1"/>
</dbReference>
<dbReference type="PROSITE" id="PS50113">
    <property type="entry name" value="PAC"/>
    <property type="match status" value="1"/>
</dbReference>
<dbReference type="SUPFAM" id="SSF55073">
    <property type="entry name" value="Nucleotide cyclase"/>
    <property type="match status" value="1"/>
</dbReference>
<dbReference type="InterPro" id="IPR029787">
    <property type="entry name" value="Nucleotide_cyclase"/>
</dbReference>
<dbReference type="AlphaFoldDB" id="A0A938XQM5"/>
<feature type="domain" description="GGDEF" evidence="4">
    <location>
        <begin position="391"/>
        <end position="519"/>
    </location>
</feature>
<evidence type="ECO:0000313" key="7">
    <source>
        <dbReference type="Proteomes" id="UP000774000"/>
    </source>
</evidence>
<dbReference type="InterPro" id="IPR001610">
    <property type="entry name" value="PAC"/>
</dbReference>
<feature type="transmembrane region" description="Helical" evidence="1">
    <location>
        <begin position="67"/>
        <end position="87"/>
    </location>
</feature>
<evidence type="ECO:0000259" key="5">
    <source>
        <dbReference type="PROSITE" id="PS51832"/>
    </source>
</evidence>
<feature type="transmembrane region" description="Helical" evidence="1">
    <location>
        <begin position="35"/>
        <end position="55"/>
    </location>
</feature>
<dbReference type="SMART" id="SM00091">
    <property type="entry name" value="PAS"/>
    <property type="match status" value="1"/>
</dbReference>
<dbReference type="CDD" id="cd01949">
    <property type="entry name" value="GGDEF"/>
    <property type="match status" value="1"/>
</dbReference>
<dbReference type="PROSITE" id="PS51832">
    <property type="entry name" value="HD_GYP"/>
    <property type="match status" value="1"/>
</dbReference>
<dbReference type="SUPFAM" id="SSF109604">
    <property type="entry name" value="HD-domain/PDEase-like"/>
    <property type="match status" value="1"/>
</dbReference>
<dbReference type="CDD" id="cd00077">
    <property type="entry name" value="HDc"/>
    <property type="match status" value="1"/>
</dbReference>
<feature type="domain" description="HD-GYP" evidence="5">
    <location>
        <begin position="512"/>
        <end position="695"/>
    </location>
</feature>
<accession>A0A938XQM5</accession>
<dbReference type="Gene3D" id="3.30.450.20">
    <property type="entry name" value="PAS domain"/>
    <property type="match status" value="1"/>
</dbReference>
<feature type="transmembrane region" description="Helical" evidence="1">
    <location>
        <begin position="179"/>
        <end position="198"/>
    </location>
</feature>
<proteinExistence type="predicted"/>
<name>A0A938XQM5_9FIRM</name>
<evidence type="ECO:0000313" key="6">
    <source>
        <dbReference type="EMBL" id="MBM7555824.1"/>
    </source>
</evidence>
<keyword evidence="1" id="KW-0472">Membrane</keyword>
<keyword evidence="7" id="KW-1185">Reference proteome</keyword>
<dbReference type="InterPro" id="IPR031621">
    <property type="entry name" value="HisKA_7TM"/>
</dbReference>
<dbReference type="PANTHER" id="PTHR43155">
    <property type="entry name" value="CYCLIC DI-GMP PHOSPHODIESTERASE PA4108-RELATED"/>
    <property type="match status" value="1"/>
</dbReference>
<dbReference type="Pfam" id="PF16927">
    <property type="entry name" value="HisKA_7TM"/>
    <property type="match status" value="1"/>
</dbReference>
<evidence type="ECO:0000256" key="1">
    <source>
        <dbReference type="SAM" id="Phobius"/>
    </source>
</evidence>
<keyword evidence="1" id="KW-0812">Transmembrane</keyword>
<dbReference type="NCBIfam" id="TIGR00229">
    <property type="entry name" value="sensory_box"/>
    <property type="match status" value="1"/>
</dbReference>
<dbReference type="Pfam" id="PF13487">
    <property type="entry name" value="HD_5"/>
    <property type="match status" value="1"/>
</dbReference>
<protein>
    <submittedName>
        <fullName evidence="6">Diguanylate cyclase (GGDEF)-like protein/PAS domain S-box-containing protein</fullName>
    </submittedName>
</protein>
<gene>
    <name evidence="6" type="ORF">JOC47_000658</name>
</gene>
<dbReference type="Proteomes" id="UP000774000">
    <property type="component" value="Unassembled WGS sequence"/>
</dbReference>
<dbReference type="CDD" id="cd00130">
    <property type="entry name" value="PAS"/>
    <property type="match status" value="1"/>
</dbReference>
<dbReference type="Pfam" id="PF00990">
    <property type="entry name" value="GGDEF"/>
    <property type="match status" value="1"/>
</dbReference>
<keyword evidence="1" id="KW-1133">Transmembrane helix</keyword>
<dbReference type="Gene3D" id="3.30.70.270">
    <property type="match status" value="1"/>
</dbReference>
<dbReference type="InterPro" id="IPR000014">
    <property type="entry name" value="PAS"/>
</dbReference>
<comment type="caution">
    <text evidence="6">The sequence shown here is derived from an EMBL/GenBank/DDBJ whole genome shotgun (WGS) entry which is preliminary data.</text>
</comment>
<sequence>MNIITILYLITCFGALLLGGYLLWLNHKSSISKTFFLVCLTAAYWAFTYAFMQTAPSAEEAVFWRKLSVPGWCLHYGPFLHFFLLVAKKKELLKKWWVYLGIYLPGFIFTYLFWFLKGPIDKEHLLLTDWGWTYLFFQDDKLMFWSFTVYYSSFTLLGMLVVISWWWKTDFEREKKQAKIIFIAFVLAIIIGSTPDIILPAFGINIPALGILVNLTSLPVMFYIIKEYRFMALSTERINQDILETMEEGLLTCDVEGKIKRINKSTKQLLGYQEEELLNYHLSNIFASQEDKEAFELNTYKDTKQSYIFKSEEKMLLTNDNEVIPCLFSASILRDNWEQVLGLVCTFQDITKLKEAEKSLTHLTYHDQLTTLYNRTYLDQELKKINATEKVAVALIMIDLNGLKLINDGFGHEAGDKILQRAADLLEKSCRSEDIVCRWGGDEFVIVLFNVNNKVVDQIRKRIKQACAESPADPISISLALGSSIKEKAEEDIYEILKEAEDEMYKNKLIQHKIVQNDTLNTLVKTLQNKSFETDRHMQRLEELGSSLGSKIGLSDVELKELSLLASLHDIGKVTIVEKILKKAGPLTDKEWAIMKNHSEAGYRIASATDEFAHIAEEILHHHEWWDGSGYPKGLQGEEIPLLARVIAIIDAYEVMTSGRSYQEAISKKEAEKELENCSGKQFDPRLVEMFLELV</sequence>
<dbReference type="InterPro" id="IPR000700">
    <property type="entry name" value="PAS-assoc_C"/>
</dbReference>
<evidence type="ECO:0000259" key="2">
    <source>
        <dbReference type="PROSITE" id="PS50112"/>
    </source>
</evidence>
<feature type="transmembrane region" description="Helical" evidence="1">
    <location>
        <begin position="6"/>
        <end position="23"/>
    </location>
</feature>
<dbReference type="SUPFAM" id="SSF55785">
    <property type="entry name" value="PYP-like sensor domain (PAS domain)"/>
    <property type="match status" value="1"/>
</dbReference>
<feature type="transmembrane region" description="Helical" evidence="1">
    <location>
        <begin position="96"/>
        <end position="116"/>
    </location>
</feature>
<dbReference type="InterPro" id="IPR043128">
    <property type="entry name" value="Rev_trsase/Diguanyl_cyclase"/>
</dbReference>
<organism evidence="6 7">
    <name type="scientific">Halanaerobacter jeridensis</name>
    <dbReference type="NCBI Taxonomy" id="706427"/>
    <lineage>
        <taxon>Bacteria</taxon>
        <taxon>Bacillati</taxon>
        <taxon>Bacillota</taxon>
        <taxon>Clostridia</taxon>
        <taxon>Halanaerobiales</taxon>
        <taxon>Halobacteroidaceae</taxon>
        <taxon>Halanaerobacter</taxon>
    </lineage>
</organism>
<dbReference type="InterPro" id="IPR035965">
    <property type="entry name" value="PAS-like_dom_sf"/>
</dbReference>
<dbReference type="InterPro" id="IPR000160">
    <property type="entry name" value="GGDEF_dom"/>
</dbReference>
<evidence type="ECO:0000259" key="4">
    <source>
        <dbReference type="PROSITE" id="PS50887"/>
    </source>
</evidence>
<dbReference type="SMART" id="SM00267">
    <property type="entry name" value="GGDEF"/>
    <property type="match status" value="1"/>
</dbReference>
<dbReference type="InterPro" id="IPR037522">
    <property type="entry name" value="HD_GYP_dom"/>
</dbReference>
<dbReference type="Gene3D" id="1.10.3210.10">
    <property type="entry name" value="Hypothetical protein af1432"/>
    <property type="match status" value="1"/>
</dbReference>
<dbReference type="SMART" id="SM00471">
    <property type="entry name" value="HDc"/>
    <property type="match status" value="1"/>
</dbReference>
<dbReference type="PROSITE" id="PS50112">
    <property type="entry name" value="PAS"/>
    <property type="match status" value="1"/>
</dbReference>